<dbReference type="Pfam" id="PF13884">
    <property type="entry name" value="Peptidase_S74"/>
    <property type="match status" value="1"/>
</dbReference>
<keyword evidence="3" id="KW-1185">Reference proteome</keyword>
<dbReference type="InterPro" id="IPR030392">
    <property type="entry name" value="S74_ICA"/>
</dbReference>
<evidence type="ECO:0000313" key="2">
    <source>
        <dbReference type="EMBL" id="MBD1364010.1"/>
    </source>
</evidence>
<sequence length="145" mass="16198">MNKNHQILFAILGIVSILALHKPAAAQQLKDSELKKNVTPISNSLNYINQLKPVSYEYNQEAYQQLNLPSGKYVGFLADDVKQILPAAVSKQSNWYAKGKNSQRAITTLQTDLEKLVPLLVGAVQEQQAEINRLKAELQQLKANK</sequence>
<proteinExistence type="predicted"/>
<evidence type="ECO:0000313" key="3">
    <source>
        <dbReference type="Proteomes" id="UP000606600"/>
    </source>
</evidence>
<evidence type="ECO:0000259" key="1">
    <source>
        <dbReference type="PROSITE" id="PS51688"/>
    </source>
</evidence>
<gene>
    <name evidence="2" type="ORF">IDJ77_09335</name>
</gene>
<name>A0ABR7WNW4_9SPHI</name>
<dbReference type="Proteomes" id="UP000606600">
    <property type="component" value="Unassembled WGS sequence"/>
</dbReference>
<feature type="domain" description="Peptidase S74" evidence="1">
    <location>
        <begin position="31"/>
        <end position="138"/>
    </location>
</feature>
<dbReference type="RefSeq" id="WP_191188677.1">
    <property type="nucleotide sequence ID" value="NZ_JACWMY010000004.1"/>
</dbReference>
<organism evidence="2 3">
    <name type="scientific">Mucilaginibacter pankratovii</name>
    <dbReference type="NCBI Taxonomy" id="2772110"/>
    <lineage>
        <taxon>Bacteria</taxon>
        <taxon>Pseudomonadati</taxon>
        <taxon>Bacteroidota</taxon>
        <taxon>Sphingobacteriia</taxon>
        <taxon>Sphingobacteriales</taxon>
        <taxon>Sphingobacteriaceae</taxon>
        <taxon>Mucilaginibacter</taxon>
    </lineage>
</organism>
<dbReference type="EMBL" id="JACWMY010000004">
    <property type="protein sequence ID" value="MBD1364010.1"/>
    <property type="molecule type" value="Genomic_DNA"/>
</dbReference>
<dbReference type="PROSITE" id="PS51688">
    <property type="entry name" value="ICA"/>
    <property type="match status" value="1"/>
</dbReference>
<accession>A0ABR7WNW4</accession>
<reference evidence="2 3" key="1">
    <citation type="submission" date="2020-09" db="EMBL/GenBank/DDBJ databases">
        <title>Novel species of Mucilaginibacter isolated from a glacier on the Tibetan Plateau.</title>
        <authorList>
            <person name="Liu Q."/>
            <person name="Xin Y.-H."/>
        </authorList>
    </citation>
    <scope>NUCLEOTIDE SEQUENCE [LARGE SCALE GENOMIC DNA]</scope>
    <source>
        <strain evidence="2 3">ZT4R22</strain>
    </source>
</reference>
<comment type="caution">
    <text evidence="2">The sequence shown here is derived from an EMBL/GenBank/DDBJ whole genome shotgun (WGS) entry which is preliminary data.</text>
</comment>
<protein>
    <submittedName>
        <fullName evidence="2">Tail fiber domain-containing protein</fullName>
    </submittedName>
</protein>